<organism evidence="3 4">
    <name type="scientific">Rhodopseudomonas telluris</name>
    <dbReference type="NCBI Taxonomy" id="644215"/>
    <lineage>
        <taxon>Bacteria</taxon>
        <taxon>Pseudomonadati</taxon>
        <taxon>Pseudomonadota</taxon>
        <taxon>Alphaproteobacteria</taxon>
        <taxon>Hyphomicrobiales</taxon>
        <taxon>Nitrobacteraceae</taxon>
        <taxon>Rhodopseudomonas</taxon>
    </lineage>
</organism>
<dbReference type="PANTHER" id="PTHR33376">
    <property type="match status" value="1"/>
</dbReference>
<proteinExistence type="predicted"/>
<feature type="chain" id="PRO_5046712210" evidence="2">
    <location>
        <begin position="24"/>
        <end position="326"/>
    </location>
</feature>
<protein>
    <submittedName>
        <fullName evidence="3">TRAP transporter substrate-binding protein</fullName>
    </submittedName>
</protein>
<name>A0ABV6EX78_9BRAD</name>
<evidence type="ECO:0000313" key="4">
    <source>
        <dbReference type="Proteomes" id="UP001589775"/>
    </source>
</evidence>
<comment type="caution">
    <text evidence="3">The sequence shown here is derived from an EMBL/GenBank/DDBJ whole genome shotgun (WGS) entry which is preliminary data.</text>
</comment>
<dbReference type="InterPro" id="IPR038404">
    <property type="entry name" value="TRAP_DctP_sf"/>
</dbReference>
<dbReference type="PIRSF" id="PIRSF006470">
    <property type="entry name" value="DctB"/>
    <property type="match status" value="1"/>
</dbReference>
<evidence type="ECO:0000313" key="3">
    <source>
        <dbReference type="EMBL" id="MFC0242722.1"/>
    </source>
</evidence>
<evidence type="ECO:0000256" key="2">
    <source>
        <dbReference type="SAM" id="SignalP"/>
    </source>
</evidence>
<keyword evidence="4" id="KW-1185">Reference proteome</keyword>
<dbReference type="CDD" id="cd13603">
    <property type="entry name" value="PBP2_TRAP_Siap_TeaA_like"/>
    <property type="match status" value="1"/>
</dbReference>
<dbReference type="EMBL" id="JBHLWM010000008">
    <property type="protein sequence ID" value="MFC0242722.1"/>
    <property type="molecule type" value="Genomic_DNA"/>
</dbReference>
<dbReference type="RefSeq" id="WP_378390968.1">
    <property type="nucleotide sequence ID" value="NZ_JBHLWM010000008.1"/>
</dbReference>
<dbReference type="InterPro" id="IPR018389">
    <property type="entry name" value="DctP_fam"/>
</dbReference>
<reference evidence="3 4" key="1">
    <citation type="submission" date="2024-09" db="EMBL/GenBank/DDBJ databases">
        <authorList>
            <person name="Sun Q."/>
            <person name="Mori K."/>
        </authorList>
    </citation>
    <scope>NUCLEOTIDE SEQUENCE [LARGE SCALE GENOMIC DNA]</scope>
    <source>
        <strain evidence="3 4">KCTC 23279</strain>
    </source>
</reference>
<feature type="signal peptide" evidence="2">
    <location>
        <begin position="1"/>
        <end position="23"/>
    </location>
</feature>
<dbReference type="Proteomes" id="UP001589775">
    <property type="component" value="Unassembled WGS sequence"/>
</dbReference>
<evidence type="ECO:0000256" key="1">
    <source>
        <dbReference type="ARBA" id="ARBA00022729"/>
    </source>
</evidence>
<sequence length="326" mass="35377">MLRTARYLLSSALLFAGTLAAGAQTLELNAGHVLSAASHYHAAAAKLAELVGEKSKGQIKINVFPAAQLGGEVKMIQSVRTGTQDIVVTGEAPLENTVKDYTVFSFPYLFSSVDEANKTLQSPIGKEMLGLLPQYGMVGLGFISALERNTFTNGRGIKTAADMQGLKIRVIPGPGYVTAYKALGAQPTPMAYTELYLALQNGAVDAAENSPDLFLQDRFVEVSKTFSLTKIMYMPALIIISKSRWDSLSPEQQKIFREAAAEAVTFAIDHYKKDYASALETIKTSGKVELIEPDLASFRATAPDVYATLLKEFPQAKPWLDKIKAQ</sequence>
<dbReference type="PANTHER" id="PTHR33376:SF2">
    <property type="entry name" value="DICARBOXYLATE-BINDING PERIPLASMIC PROTEIN"/>
    <property type="match status" value="1"/>
</dbReference>
<dbReference type="NCBIfam" id="TIGR00787">
    <property type="entry name" value="dctP"/>
    <property type="match status" value="1"/>
</dbReference>
<dbReference type="Gene3D" id="3.40.190.170">
    <property type="entry name" value="Bacterial extracellular solute-binding protein, family 7"/>
    <property type="match status" value="1"/>
</dbReference>
<dbReference type="InterPro" id="IPR004682">
    <property type="entry name" value="TRAP_DctP"/>
</dbReference>
<accession>A0ABV6EX78</accession>
<dbReference type="NCBIfam" id="NF037995">
    <property type="entry name" value="TRAP_S1"/>
    <property type="match status" value="1"/>
</dbReference>
<dbReference type="Pfam" id="PF03480">
    <property type="entry name" value="DctP"/>
    <property type="match status" value="1"/>
</dbReference>
<gene>
    <name evidence="3" type="ORF">ACFFJ6_19675</name>
</gene>
<dbReference type="SUPFAM" id="SSF53850">
    <property type="entry name" value="Periplasmic binding protein-like II"/>
    <property type="match status" value="1"/>
</dbReference>
<keyword evidence="1 2" id="KW-0732">Signal</keyword>